<keyword evidence="1" id="KW-0472">Membrane</keyword>
<keyword evidence="1" id="KW-1133">Transmembrane helix</keyword>
<reference evidence="4" key="1">
    <citation type="journal article" date="2019" name="Int. J. Syst. Evol. Microbiol.">
        <title>The Global Catalogue of Microorganisms (GCM) 10K type strain sequencing project: providing services to taxonomists for standard genome sequencing and annotation.</title>
        <authorList>
            <consortium name="The Broad Institute Genomics Platform"/>
            <consortium name="The Broad Institute Genome Sequencing Center for Infectious Disease"/>
            <person name="Wu L."/>
            <person name="Ma J."/>
        </authorList>
    </citation>
    <scope>NUCLEOTIDE SEQUENCE [LARGE SCALE GENOMIC DNA]</scope>
    <source>
        <strain evidence="4">KCTC 42443</strain>
    </source>
</reference>
<dbReference type="Pfam" id="PF04116">
    <property type="entry name" value="FA_hydroxylase"/>
    <property type="match status" value="1"/>
</dbReference>
<name>A0ABQ3J702_9RHOB</name>
<feature type="domain" description="Fatty acid hydroxylase" evidence="2">
    <location>
        <begin position="41"/>
        <end position="192"/>
    </location>
</feature>
<feature type="transmembrane region" description="Helical" evidence="1">
    <location>
        <begin position="20"/>
        <end position="50"/>
    </location>
</feature>
<evidence type="ECO:0000256" key="1">
    <source>
        <dbReference type="SAM" id="Phobius"/>
    </source>
</evidence>
<dbReference type="Proteomes" id="UP000609802">
    <property type="component" value="Unassembled WGS sequence"/>
</dbReference>
<keyword evidence="1" id="KW-0812">Transmembrane</keyword>
<evidence type="ECO:0000313" key="3">
    <source>
        <dbReference type="EMBL" id="GHF07894.1"/>
    </source>
</evidence>
<organism evidence="3 4">
    <name type="scientific">Aliiroseovarius zhejiangensis</name>
    <dbReference type="NCBI Taxonomy" id="1632025"/>
    <lineage>
        <taxon>Bacteria</taxon>
        <taxon>Pseudomonadati</taxon>
        <taxon>Pseudomonadota</taxon>
        <taxon>Alphaproteobacteria</taxon>
        <taxon>Rhodobacterales</taxon>
        <taxon>Paracoccaceae</taxon>
        <taxon>Aliiroseovarius</taxon>
    </lineage>
</organism>
<evidence type="ECO:0000259" key="2">
    <source>
        <dbReference type="Pfam" id="PF04116"/>
    </source>
</evidence>
<keyword evidence="4" id="KW-1185">Reference proteome</keyword>
<dbReference type="EMBL" id="BNCH01000010">
    <property type="protein sequence ID" value="GHF07894.1"/>
    <property type="molecule type" value="Genomic_DNA"/>
</dbReference>
<gene>
    <name evidence="3" type="ORF">GCM10016455_31130</name>
</gene>
<dbReference type="InterPro" id="IPR006694">
    <property type="entry name" value="Fatty_acid_hydroxylase"/>
</dbReference>
<evidence type="ECO:0000313" key="4">
    <source>
        <dbReference type="Proteomes" id="UP000609802"/>
    </source>
</evidence>
<dbReference type="RefSeq" id="WP_191287471.1">
    <property type="nucleotide sequence ID" value="NZ_BNCH01000010.1"/>
</dbReference>
<accession>A0ABQ3J702</accession>
<sequence>MKATLAILINMGSLHRLFPFWLVGVFALVFWFTPWLLLAVAYGIVAQFFVEYAMHRFLLHREPPTDQGVFNELYRSHIGHHEFPGDPEFFTGGDHWYPVRFGLISFAVHSLILWPFLGLGPAVLTAYVALFVGSVSAFTFYEYCHTLAHVNVPKGWFGQRVTRSHLAHHFQDHQATYHVSFGMGWIDRLFGTKHDPDTARARYDRDTILSMGMDPEDLRLVTARKAFGITKLPRGKLTRRGATESPKPLA</sequence>
<proteinExistence type="predicted"/>
<protein>
    <recommendedName>
        <fullName evidence="2">Fatty acid hydroxylase domain-containing protein</fullName>
    </recommendedName>
</protein>
<comment type="caution">
    <text evidence="3">The sequence shown here is derived from an EMBL/GenBank/DDBJ whole genome shotgun (WGS) entry which is preliminary data.</text>
</comment>